<dbReference type="AlphaFoldDB" id="A0AAE9FAQ4"/>
<proteinExistence type="predicted"/>
<evidence type="ECO:0000313" key="1">
    <source>
        <dbReference type="EMBL" id="UMM39395.1"/>
    </source>
</evidence>
<dbReference type="EMBL" id="CP092625">
    <property type="protein sequence ID" value="UMM39395.1"/>
    <property type="molecule type" value="Genomic_DNA"/>
</dbReference>
<name>A0AAE9FAQ4_CAEBR</name>
<gene>
    <name evidence="1" type="ORF">L5515_016477</name>
</gene>
<sequence length="94" mass="10695">MKLDNINSARTAFDLAMSEVPVNAGISNFSEGCERPIPKKLLRSRRNQNNWRSQYLTLFSFTIPEDKNAIKCLTVSFIVNSFFLSSFDILSEIS</sequence>
<accession>A0AAE9FAQ4</accession>
<organism evidence="1 2">
    <name type="scientific">Caenorhabditis briggsae</name>
    <dbReference type="NCBI Taxonomy" id="6238"/>
    <lineage>
        <taxon>Eukaryota</taxon>
        <taxon>Metazoa</taxon>
        <taxon>Ecdysozoa</taxon>
        <taxon>Nematoda</taxon>
        <taxon>Chromadorea</taxon>
        <taxon>Rhabditida</taxon>
        <taxon>Rhabditina</taxon>
        <taxon>Rhabditomorpha</taxon>
        <taxon>Rhabditoidea</taxon>
        <taxon>Rhabditidae</taxon>
        <taxon>Peloderinae</taxon>
        <taxon>Caenorhabditis</taxon>
    </lineage>
</organism>
<evidence type="ECO:0000313" key="2">
    <source>
        <dbReference type="Proteomes" id="UP000829354"/>
    </source>
</evidence>
<dbReference type="Proteomes" id="UP000829354">
    <property type="component" value="Chromosome X"/>
</dbReference>
<keyword evidence="2" id="KW-1185">Reference proteome</keyword>
<protein>
    <submittedName>
        <fullName evidence="1">Uncharacterized protein</fullName>
    </submittedName>
</protein>
<reference evidence="1 2" key="1">
    <citation type="submission" date="2022-04" db="EMBL/GenBank/DDBJ databases">
        <title>Chromosome-level reference genomes for two strains of Caenorhabditis briggsae: an improved platform for comparative genomics.</title>
        <authorList>
            <person name="Stevens L."/>
            <person name="Andersen E."/>
        </authorList>
    </citation>
    <scope>NUCLEOTIDE SEQUENCE [LARGE SCALE GENOMIC DNA]</scope>
    <source>
        <strain evidence="1">VX34</strain>
        <tissue evidence="1">Whole-organism</tissue>
    </source>
</reference>